<evidence type="ECO:0000256" key="4">
    <source>
        <dbReference type="ARBA" id="ARBA00022982"/>
    </source>
</evidence>
<keyword evidence="4" id="KW-0249">Electron transport</keyword>
<evidence type="ECO:0000256" key="5">
    <source>
        <dbReference type="ARBA" id="ARBA00023004"/>
    </source>
</evidence>
<dbReference type="InterPro" id="IPR002321">
    <property type="entry name" value="Cyt_c_II"/>
</dbReference>
<evidence type="ECO:0000256" key="3">
    <source>
        <dbReference type="ARBA" id="ARBA00022723"/>
    </source>
</evidence>
<organism evidence="8 9">
    <name type="scientific">Neisseria zalophi</name>
    <dbReference type="NCBI Taxonomy" id="640030"/>
    <lineage>
        <taxon>Bacteria</taxon>
        <taxon>Pseudomonadati</taxon>
        <taxon>Pseudomonadota</taxon>
        <taxon>Betaproteobacteria</taxon>
        <taxon>Neisseriales</taxon>
        <taxon>Neisseriaceae</taxon>
        <taxon>Neisseria</taxon>
    </lineage>
</organism>
<dbReference type="SUPFAM" id="SSF47175">
    <property type="entry name" value="Cytochromes"/>
    <property type="match status" value="1"/>
</dbReference>
<keyword evidence="9" id="KW-1185">Reference proteome</keyword>
<dbReference type="PROSITE" id="PS51257">
    <property type="entry name" value="PROKAR_LIPOPROTEIN"/>
    <property type="match status" value="1"/>
</dbReference>
<dbReference type="GO" id="GO:0005506">
    <property type="term" value="F:iron ion binding"/>
    <property type="evidence" value="ECO:0007669"/>
    <property type="project" value="InterPro"/>
</dbReference>
<keyword evidence="2 7" id="KW-0349">Heme</keyword>
<evidence type="ECO:0000256" key="6">
    <source>
        <dbReference type="PIRSR" id="PIRSR000027-1"/>
    </source>
</evidence>
<feature type="binding site" description="axial binding residue" evidence="6">
    <location>
        <position position="157"/>
    </location>
    <ligand>
        <name>heme c</name>
        <dbReference type="ChEBI" id="CHEBI:61717"/>
    </ligand>
    <ligandPart>
        <name>Fe</name>
        <dbReference type="ChEBI" id="CHEBI:18248"/>
    </ligandPart>
</feature>
<dbReference type="InterPro" id="IPR010980">
    <property type="entry name" value="Cyt_c/b562"/>
</dbReference>
<dbReference type="Gene3D" id="1.20.120.10">
    <property type="entry name" value="Cytochrome c/b562"/>
    <property type="match status" value="1"/>
</dbReference>
<dbReference type="OrthoDB" id="5520910at2"/>
<sequence>MRNHFYIAMLLTLLTACDNQSEEPTKTSTSNTATTQQAAETDVDKRISIMKLFRKNIGIMTKMAKGDTAYDAKVFQQAADDLSFNSTQPWQHYTQESATDEKSEAMPEVWSHPDDFKKKIDNFTSAVAALKTATASGNLDDVKKPLADVGQSCKSCHQTFRAD</sequence>
<dbReference type="AlphaFoldDB" id="A0A5J6PXJ2"/>
<evidence type="ECO:0000313" key="9">
    <source>
        <dbReference type="Proteomes" id="UP000325713"/>
    </source>
</evidence>
<dbReference type="GO" id="GO:0042597">
    <property type="term" value="C:periplasmic space"/>
    <property type="evidence" value="ECO:0007669"/>
    <property type="project" value="InterPro"/>
</dbReference>
<dbReference type="KEGG" id="nzl:D0T92_02275"/>
<keyword evidence="3 6" id="KW-0479">Metal-binding</keyword>
<comment type="PTM">
    <text evidence="7">Binds 1 heme group per subunit.</text>
</comment>
<dbReference type="GO" id="GO:0020037">
    <property type="term" value="F:heme binding"/>
    <property type="evidence" value="ECO:0007669"/>
    <property type="project" value="InterPro"/>
</dbReference>
<keyword evidence="5 6" id="KW-0408">Iron</keyword>
<keyword evidence="1" id="KW-0813">Transport</keyword>
<dbReference type="Pfam" id="PF01322">
    <property type="entry name" value="Cytochrom_C_2"/>
    <property type="match status" value="1"/>
</dbReference>
<dbReference type="InterPro" id="IPR012127">
    <property type="entry name" value="Cyt_c_prime"/>
</dbReference>
<evidence type="ECO:0000313" key="8">
    <source>
        <dbReference type="EMBL" id="QEY25480.1"/>
    </source>
</evidence>
<evidence type="ECO:0000256" key="2">
    <source>
        <dbReference type="ARBA" id="ARBA00022617"/>
    </source>
</evidence>
<dbReference type="RefSeq" id="WP_151049823.1">
    <property type="nucleotide sequence ID" value="NZ_CP031700.1"/>
</dbReference>
<dbReference type="Proteomes" id="UP000325713">
    <property type="component" value="Chromosome"/>
</dbReference>
<feature type="binding site" description="covalent" evidence="7">
    <location>
        <position position="153"/>
    </location>
    <ligand>
        <name>heme c</name>
        <dbReference type="ChEBI" id="CHEBI:61717"/>
    </ligand>
</feature>
<dbReference type="GO" id="GO:0022900">
    <property type="term" value="P:electron transport chain"/>
    <property type="evidence" value="ECO:0007669"/>
    <property type="project" value="InterPro"/>
</dbReference>
<dbReference type="PROSITE" id="PS51009">
    <property type="entry name" value="CYTCII"/>
    <property type="match status" value="1"/>
</dbReference>
<evidence type="ECO:0000256" key="7">
    <source>
        <dbReference type="PIRSR" id="PIRSR000027-2"/>
    </source>
</evidence>
<evidence type="ECO:0000256" key="1">
    <source>
        <dbReference type="ARBA" id="ARBA00022448"/>
    </source>
</evidence>
<dbReference type="GO" id="GO:0009055">
    <property type="term" value="F:electron transfer activity"/>
    <property type="evidence" value="ECO:0007669"/>
    <property type="project" value="InterPro"/>
</dbReference>
<name>A0A5J6PXJ2_9NEIS</name>
<accession>A0A5J6PXJ2</accession>
<protein>
    <submittedName>
        <fullName evidence="8">Cytochrome c</fullName>
    </submittedName>
</protein>
<dbReference type="EMBL" id="CP031700">
    <property type="protein sequence ID" value="QEY25480.1"/>
    <property type="molecule type" value="Genomic_DNA"/>
</dbReference>
<reference evidence="8 9" key="1">
    <citation type="submission" date="2018-08" db="EMBL/GenBank/DDBJ databases">
        <title>Neisseria zalophi ATCC BAA-2455 complete genome.</title>
        <authorList>
            <person name="Veseli I.A."/>
            <person name="Buttler R."/>
            <person name="Mascarenhas dos Santos A.C."/>
            <person name="Pombert J.-F."/>
        </authorList>
    </citation>
    <scope>NUCLEOTIDE SEQUENCE [LARGE SCALE GENOMIC DNA]</scope>
    <source>
        <strain evidence="8 9">ATCC BAA-2455</strain>
    </source>
</reference>
<dbReference type="PIRSF" id="PIRSF000027">
    <property type="entry name" value="Cytc_c_prime"/>
    <property type="match status" value="1"/>
</dbReference>
<gene>
    <name evidence="8" type="ORF">D0T92_02275</name>
</gene>
<proteinExistence type="predicted"/>
<feature type="binding site" description="covalent" evidence="7">
    <location>
        <position position="156"/>
    </location>
    <ligand>
        <name>heme c</name>
        <dbReference type="ChEBI" id="CHEBI:61717"/>
    </ligand>
</feature>